<comment type="caution">
    <text evidence="2">The sequence shown here is derived from an EMBL/GenBank/DDBJ whole genome shotgun (WGS) entry which is preliminary data.</text>
</comment>
<sequence length="354" mass="39917">MAARVPVLDLPVGYKKRKLSDDHGDIPQYSQNKIGRVENDDFRLMSEVTGATTSLNRPDPVRDFANDLELNDIQAMLDQNGFHDFHQVDAFLMDFLSSDQTSIDHDSRAAPFPPSDSNRYQSATSKDDVVNPNSLIQPHFLRNPTAPTELPDETQLDYDLDFKELADFFLDDEPSTTKFDDNVINLDDDVCSVINLDDDDDDNSVLQQSLTTVQKLPMGVSYDQLLHQSTNEVKESSAKAYSDVQPGPTMIDSSSLSDSSIDNQIQQYAASDQERTYDDNHNLGISDNLDLTRLIDYEKLDFQSYEDVFDSIRLNYDALEPLPTESLMGVSFPWLQHPADELKESSTIEVVIID</sequence>
<dbReference type="AlphaFoldDB" id="A0AAW1Y1G6"/>
<accession>A0AAW1Y1G6</accession>
<feature type="region of interest" description="Disordered" evidence="1">
    <location>
        <begin position="103"/>
        <end position="132"/>
    </location>
</feature>
<feature type="compositionally biased region" description="Low complexity" evidence="1">
    <location>
        <begin position="251"/>
        <end position="260"/>
    </location>
</feature>
<gene>
    <name evidence="2" type="ORF">M0R45_008192</name>
</gene>
<evidence type="ECO:0000313" key="3">
    <source>
        <dbReference type="Proteomes" id="UP001457282"/>
    </source>
</evidence>
<evidence type="ECO:0000256" key="1">
    <source>
        <dbReference type="SAM" id="MobiDB-lite"/>
    </source>
</evidence>
<organism evidence="2 3">
    <name type="scientific">Rubus argutus</name>
    <name type="common">Southern blackberry</name>
    <dbReference type="NCBI Taxonomy" id="59490"/>
    <lineage>
        <taxon>Eukaryota</taxon>
        <taxon>Viridiplantae</taxon>
        <taxon>Streptophyta</taxon>
        <taxon>Embryophyta</taxon>
        <taxon>Tracheophyta</taxon>
        <taxon>Spermatophyta</taxon>
        <taxon>Magnoliopsida</taxon>
        <taxon>eudicotyledons</taxon>
        <taxon>Gunneridae</taxon>
        <taxon>Pentapetalae</taxon>
        <taxon>rosids</taxon>
        <taxon>fabids</taxon>
        <taxon>Rosales</taxon>
        <taxon>Rosaceae</taxon>
        <taxon>Rosoideae</taxon>
        <taxon>Rosoideae incertae sedis</taxon>
        <taxon>Rubus</taxon>
    </lineage>
</organism>
<dbReference type="EMBL" id="JBEDUW010000002">
    <property type="protein sequence ID" value="KAK9942531.1"/>
    <property type="molecule type" value="Genomic_DNA"/>
</dbReference>
<keyword evidence="3" id="KW-1185">Reference proteome</keyword>
<evidence type="ECO:0000313" key="2">
    <source>
        <dbReference type="EMBL" id="KAK9942531.1"/>
    </source>
</evidence>
<feature type="compositionally biased region" description="Polar residues" evidence="1">
    <location>
        <begin position="115"/>
        <end position="124"/>
    </location>
</feature>
<name>A0AAW1Y1G6_RUBAR</name>
<reference evidence="2 3" key="1">
    <citation type="journal article" date="2023" name="G3 (Bethesda)">
        <title>A chromosome-length genome assembly and annotation of blackberry (Rubus argutus, cv. 'Hillquist').</title>
        <authorList>
            <person name="Bruna T."/>
            <person name="Aryal R."/>
            <person name="Dudchenko O."/>
            <person name="Sargent D.J."/>
            <person name="Mead D."/>
            <person name="Buti M."/>
            <person name="Cavallini A."/>
            <person name="Hytonen T."/>
            <person name="Andres J."/>
            <person name="Pham M."/>
            <person name="Weisz D."/>
            <person name="Mascagni F."/>
            <person name="Usai G."/>
            <person name="Natali L."/>
            <person name="Bassil N."/>
            <person name="Fernandez G.E."/>
            <person name="Lomsadze A."/>
            <person name="Armour M."/>
            <person name="Olukolu B."/>
            <person name="Poorten T."/>
            <person name="Britton C."/>
            <person name="Davik J."/>
            <person name="Ashrafi H."/>
            <person name="Aiden E.L."/>
            <person name="Borodovsky M."/>
            <person name="Worthington M."/>
        </authorList>
    </citation>
    <scope>NUCLEOTIDE SEQUENCE [LARGE SCALE GENOMIC DNA]</scope>
    <source>
        <strain evidence="2">PI 553951</strain>
    </source>
</reference>
<feature type="region of interest" description="Disordered" evidence="1">
    <location>
        <begin position="234"/>
        <end position="260"/>
    </location>
</feature>
<protein>
    <submittedName>
        <fullName evidence="2">Uncharacterized protein</fullName>
    </submittedName>
</protein>
<proteinExistence type="predicted"/>
<dbReference type="Proteomes" id="UP001457282">
    <property type="component" value="Unassembled WGS sequence"/>
</dbReference>